<evidence type="ECO:0000256" key="7">
    <source>
        <dbReference type="ARBA" id="ARBA00022977"/>
    </source>
</evidence>
<evidence type="ECO:0000256" key="4">
    <source>
        <dbReference type="ARBA" id="ARBA00022679"/>
    </source>
</evidence>
<dbReference type="PROSITE" id="PS00802">
    <property type="entry name" value="TRANSKETOLASE_2"/>
    <property type="match status" value="1"/>
</dbReference>
<evidence type="ECO:0000256" key="11">
    <source>
        <dbReference type="HAMAP-Rule" id="MF_00315"/>
    </source>
</evidence>
<feature type="binding site" evidence="11">
    <location>
        <position position="287"/>
    </location>
    <ligand>
        <name>thiamine diphosphate</name>
        <dbReference type="ChEBI" id="CHEBI:58937"/>
    </ligand>
</feature>
<reference evidence="13 14" key="1">
    <citation type="submission" date="2018-10" db="EMBL/GenBank/DDBJ databases">
        <title>Genomic Encyclopedia of Archaeal and Bacterial Type Strains, Phase II (KMG-II): from individual species to whole genera.</title>
        <authorList>
            <person name="Goeker M."/>
        </authorList>
    </citation>
    <scope>NUCLEOTIDE SEQUENCE [LARGE SCALE GENOMIC DNA]</scope>
    <source>
        <strain evidence="13 14">DSM 16510</strain>
    </source>
</reference>
<evidence type="ECO:0000256" key="8">
    <source>
        <dbReference type="ARBA" id="ARBA00023052"/>
    </source>
</evidence>
<dbReference type="InterPro" id="IPR005477">
    <property type="entry name" value="Dxylulose-5-P_synthase"/>
</dbReference>
<dbReference type="SUPFAM" id="SSF52922">
    <property type="entry name" value="TK C-terminal domain-like"/>
    <property type="match status" value="1"/>
</dbReference>
<dbReference type="Gene3D" id="3.40.50.920">
    <property type="match status" value="1"/>
</dbReference>
<dbReference type="EC" id="2.2.1.7" evidence="11"/>
<evidence type="ECO:0000256" key="10">
    <source>
        <dbReference type="ARBA" id="ARBA00055605"/>
    </source>
</evidence>
<dbReference type="InterPro" id="IPR009014">
    <property type="entry name" value="Transketo_C/PFOR_II"/>
</dbReference>
<organism evidence="13 14">
    <name type="scientific">Hydrogenivirga caldilitoris</name>
    <dbReference type="NCBI Taxonomy" id="246264"/>
    <lineage>
        <taxon>Bacteria</taxon>
        <taxon>Pseudomonadati</taxon>
        <taxon>Aquificota</taxon>
        <taxon>Aquificia</taxon>
        <taxon>Aquificales</taxon>
        <taxon>Aquificaceae</taxon>
        <taxon>Hydrogenivirga</taxon>
    </lineage>
</organism>
<dbReference type="InterPro" id="IPR033248">
    <property type="entry name" value="Transketolase_C"/>
</dbReference>
<comment type="subunit">
    <text evidence="3 11">Homodimer.</text>
</comment>
<dbReference type="Proteomes" id="UP000267841">
    <property type="component" value="Unassembled WGS sequence"/>
</dbReference>
<dbReference type="GO" id="GO:0000287">
    <property type="term" value="F:magnesium ion binding"/>
    <property type="evidence" value="ECO:0007669"/>
    <property type="project" value="UniProtKB-UniRule"/>
</dbReference>
<evidence type="ECO:0000256" key="3">
    <source>
        <dbReference type="ARBA" id="ARBA00011738"/>
    </source>
</evidence>
<dbReference type="Pfam" id="PF02780">
    <property type="entry name" value="Transketolase_C"/>
    <property type="match status" value="1"/>
</dbReference>
<dbReference type="SUPFAM" id="SSF52518">
    <property type="entry name" value="Thiamin diphosphate-binding fold (THDP-binding)"/>
    <property type="match status" value="2"/>
</dbReference>
<feature type="binding site" evidence="11">
    <location>
        <position position="149"/>
    </location>
    <ligand>
        <name>Mg(2+)</name>
        <dbReference type="ChEBI" id="CHEBI:18420"/>
    </ligand>
</feature>
<feature type="binding site" evidence="11">
    <location>
        <position position="77"/>
    </location>
    <ligand>
        <name>thiamine diphosphate</name>
        <dbReference type="ChEBI" id="CHEBI:58937"/>
    </ligand>
</feature>
<dbReference type="InterPro" id="IPR049557">
    <property type="entry name" value="Transketolase_CS"/>
</dbReference>
<keyword evidence="9 11" id="KW-0414">Isoprene biosynthesis</keyword>
<dbReference type="AlphaFoldDB" id="A0A497XTU9"/>
<comment type="similarity">
    <text evidence="2 11">Belongs to the transketolase family. DXPS subfamily.</text>
</comment>
<dbReference type="RefSeq" id="WP_121010380.1">
    <property type="nucleotide sequence ID" value="NZ_RCCJ01000001.1"/>
</dbReference>
<evidence type="ECO:0000256" key="5">
    <source>
        <dbReference type="ARBA" id="ARBA00022723"/>
    </source>
</evidence>
<keyword evidence="5 11" id="KW-0479">Metal-binding</keyword>
<name>A0A497XTU9_9AQUI</name>
<dbReference type="OrthoDB" id="9803371at2"/>
<dbReference type="GO" id="GO:0030976">
    <property type="term" value="F:thiamine pyrophosphate binding"/>
    <property type="evidence" value="ECO:0007669"/>
    <property type="project" value="UniProtKB-UniRule"/>
</dbReference>
<keyword evidence="8 11" id="KW-0786">Thiamine pyrophosphate</keyword>
<dbReference type="GO" id="GO:0016114">
    <property type="term" value="P:terpenoid biosynthetic process"/>
    <property type="evidence" value="ECO:0007669"/>
    <property type="project" value="UniProtKB-UniRule"/>
</dbReference>
<dbReference type="Pfam" id="PF02779">
    <property type="entry name" value="Transket_pyr"/>
    <property type="match status" value="1"/>
</dbReference>
<evidence type="ECO:0000313" key="14">
    <source>
        <dbReference type="Proteomes" id="UP000267841"/>
    </source>
</evidence>
<dbReference type="PROSITE" id="PS00801">
    <property type="entry name" value="TRANSKETOLASE_1"/>
    <property type="match status" value="1"/>
</dbReference>
<dbReference type="Gene3D" id="3.40.50.970">
    <property type="match status" value="2"/>
</dbReference>
<dbReference type="Pfam" id="PF13292">
    <property type="entry name" value="DXP_synthase_N"/>
    <property type="match status" value="1"/>
</dbReference>
<dbReference type="InterPro" id="IPR020826">
    <property type="entry name" value="Transketolase_BS"/>
</dbReference>
<keyword evidence="7 11" id="KW-0784">Thiamine biosynthesis</keyword>
<comment type="catalytic activity">
    <reaction evidence="11">
        <text>D-glyceraldehyde 3-phosphate + pyruvate + H(+) = 1-deoxy-D-xylulose 5-phosphate + CO2</text>
        <dbReference type="Rhea" id="RHEA:12605"/>
        <dbReference type="ChEBI" id="CHEBI:15361"/>
        <dbReference type="ChEBI" id="CHEBI:15378"/>
        <dbReference type="ChEBI" id="CHEBI:16526"/>
        <dbReference type="ChEBI" id="CHEBI:57792"/>
        <dbReference type="ChEBI" id="CHEBI:59776"/>
        <dbReference type="EC" id="2.2.1.7"/>
    </reaction>
</comment>
<dbReference type="NCBIfam" id="NF003933">
    <property type="entry name" value="PRK05444.2-2"/>
    <property type="match status" value="1"/>
</dbReference>
<comment type="cofactor">
    <cofactor evidence="11">
        <name>thiamine diphosphate</name>
        <dbReference type="ChEBI" id="CHEBI:58937"/>
    </cofactor>
    <text evidence="11">Binds 1 thiamine pyrophosphate per subunit.</text>
</comment>
<dbReference type="InterPro" id="IPR005475">
    <property type="entry name" value="Transketolase-like_Pyr-bd"/>
</dbReference>
<dbReference type="EMBL" id="RCCJ01000001">
    <property type="protein sequence ID" value="RLJ70552.1"/>
    <property type="molecule type" value="Genomic_DNA"/>
</dbReference>
<feature type="binding site" evidence="11">
    <location>
        <position position="368"/>
    </location>
    <ligand>
        <name>thiamine diphosphate</name>
        <dbReference type="ChEBI" id="CHEBI:58937"/>
    </ligand>
</feature>
<evidence type="ECO:0000256" key="6">
    <source>
        <dbReference type="ARBA" id="ARBA00022842"/>
    </source>
</evidence>
<proteinExistence type="inferred from homology"/>
<sequence length="628" mass="69599">MLKKYRLLSEYKGPEDIKRFGEEELKELAQEVRDYIIEVTSQNGGHVGPGLGVVELTIALLRVFDPPEDTIIWDIGHQGYPWKILTDRKEVFHTLRQYGGIAGFLRREESPYDAFGAGHSSTSISAALGFRIAKDLKGDESFVVAVIGDGAMTAGMAFEALNNAGHIRPDRFIVILNDNEMSISPNVGAISTYLNKIISGHFVQESRQRIKGLLKHLGETPLRFMKLTEEFLKGLISPGVLFEELGFNYIGVVDGHNISALEKTLHNVKEIKGPVLLHVVTKKGKGYPHAEEDPVKWHGVAPYKVESGEIIKKPSPPTWTSIFGKAVVELAEMDERVVVITPAMREGSGLVEFSKKFPSRFFDVGIAEQHAATFAAGLACEGMKPIAAYYSTFLQRAYDQVIHDIALQRLPVTFAIDRGGLVGDDGPTHHGVFDLSYLRCVPNMVVAAPKDEQELRNLLYTAVNSSLPFAVRYPRGCAYGVPVEDFESIEIGSWEELLEGEEVVVLATGYPVYQALKAAEKLYKEGIRIGVVNARFVKPMDESLLEKLARKYELFITVEDNTVVGGFGAGVLEFLSRKGILKRVVNLGVPDKFIEHGNQNLLRKIIGIDSDGIERAVRDLLTKKTLEY</sequence>
<dbReference type="GO" id="GO:0008661">
    <property type="term" value="F:1-deoxy-D-xylulose-5-phosphate synthase activity"/>
    <property type="evidence" value="ECO:0007669"/>
    <property type="project" value="UniProtKB-UniRule"/>
</dbReference>
<feature type="binding site" evidence="11">
    <location>
        <position position="179"/>
    </location>
    <ligand>
        <name>thiamine diphosphate</name>
        <dbReference type="ChEBI" id="CHEBI:58937"/>
    </ligand>
</feature>
<comment type="caution">
    <text evidence="13">The sequence shown here is derived from an EMBL/GenBank/DDBJ whole genome shotgun (WGS) entry which is preliminary data.</text>
</comment>
<evidence type="ECO:0000256" key="2">
    <source>
        <dbReference type="ARBA" id="ARBA00011081"/>
    </source>
</evidence>
<comment type="cofactor">
    <cofactor evidence="11">
        <name>Mg(2+)</name>
        <dbReference type="ChEBI" id="CHEBI:18420"/>
    </cofactor>
    <text evidence="11">Binds 1 Mg(2+) ion per subunit.</text>
</comment>
<dbReference type="InterPro" id="IPR029061">
    <property type="entry name" value="THDP-binding"/>
</dbReference>
<evidence type="ECO:0000256" key="1">
    <source>
        <dbReference type="ARBA" id="ARBA00004980"/>
    </source>
</evidence>
<keyword evidence="6 11" id="KW-0460">Magnesium</keyword>
<keyword evidence="4 11" id="KW-0808">Transferase</keyword>
<feature type="binding site" evidence="11">
    <location>
        <begin position="118"/>
        <end position="120"/>
    </location>
    <ligand>
        <name>thiamine diphosphate</name>
        <dbReference type="ChEBI" id="CHEBI:58937"/>
    </ligand>
</feature>
<accession>A0A497XTU9</accession>
<dbReference type="FunFam" id="3.40.50.970:FF:000005">
    <property type="entry name" value="1-deoxy-D-xylulose-5-phosphate synthase"/>
    <property type="match status" value="1"/>
</dbReference>
<dbReference type="NCBIfam" id="TIGR00204">
    <property type="entry name" value="dxs"/>
    <property type="match status" value="1"/>
</dbReference>
<dbReference type="GO" id="GO:0005829">
    <property type="term" value="C:cytosol"/>
    <property type="evidence" value="ECO:0007669"/>
    <property type="project" value="TreeGrafter"/>
</dbReference>
<dbReference type="PANTHER" id="PTHR43322">
    <property type="entry name" value="1-D-DEOXYXYLULOSE 5-PHOSPHATE SYNTHASE-RELATED"/>
    <property type="match status" value="1"/>
</dbReference>
<dbReference type="GO" id="GO:0019288">
    <property type="term" value="P:isopentenyl diphosphate biosynthetic process, methylerythritol 4-phosphate pathway"/>
    <property type="evidence" value="ECO:0007669"/>
    <property type="project" value="TreeGrafter"/>
</dbReference>
<dbReference type="CDD" id="cd07033">
    <property type="entry name" value="TPP_PYR_DXS_TK_like"/>
    <property type="match status" value="1"/>
</dbReference>
<feature type="domain" description="Transketolase-like pyrimidine-binding" evidence="12">
    <location>
        <begin position="317"/>
        <end position="481"/>
    </location>
</feature>
<dbReference type="GO" id="GO:0009228">
    <property type="term" value="P:thiamine biosynthetic process"/>
    <property type="evidence" value="ECO:0007669"/>
    <property type="project" value="UniProtKB-UniRule"/>
</dbReference>
<dbReference type="SMART" id="SM00861">
    <property type="entry name" value="Transket_pyr"/>
    <property type="match status" value="1"/>
</dbReference>
<evidence type="ECO:0000256" key="9">
    <source>
        <dbReference type="ARBA" id="ARBA00023229"/>
    </source>
</evidence>
<dbReference type="HAMAP" id="MF_00315">
    <property type="entry name" value="DXP_synth"/>
    <property type="match status" value="1"/>
</dbReference>
<comment type="pathway">
    <text evidence="1 11">Metabolic intermediate biosynthesis; 1-deoxy-D-xylulose 5-phosphate biosynthesis; 1-deoxy-D-xylulose 5-phosphate from D-glyceraldehyde 3-phosphate and pyruvate: step 1/1.</text>
</comment>
<feature type="binding site" evidence="11">
    <location>
        <begin position="150"/>
        <end position="151"/>
    </location>
    <ligand>
        <name>thiamine diphosphate</name>
        <dbReference type="ChEBI" id="CHEBI:58937"/>
    </ligand>
</feature>
<dbReference type="PANTHER" id="PTHR43322:SF5">
    <property type="entry name" value="1-DEOXY-D-XYLULOSE-5-PHOSPHATE SYNTHASE, CHLOROPLASTIC"/>
    <property type="match status" value="1"/>
</dbReference>
<dbReference type="UniPathway" id="UPA00064">
    <property type="reaction ID" value="UER00091"/>
</dbReference>
<feature type="binding site" evidence="11">
    <location>
        <position position="179"/>
    </location>
    <ligand>
        <name>Mg(2+)</name>
        <dbReference type="ChEBI" id="CHEBI:18420"/>
    </ligand>
</feature>
<comment type="function">
    <text evidence="10 11">Catalyzes the acyloin condensation reaction between C atoms 2 and 3 of pyruvate and glyceraldehyde 3-phosphate to yield 1-deoxy-D-xylulose-5-phosphate (DXP).</text>
</comment>
<dbReference type="FunFam" id="3.40.50.920:FF:000002">
    <property type="entry name" value="1-deoxy-D-xylulose-5-phosphate synthase"/>
    <property type="match status" value="1"/>
</dbReference>
<gene>
    <name evidence="11" type="primary">dxs</name>
    <name evidence="13" type="ORF">BCF55_0828</name>
</gene>
<evidence type="ECO:0000313" key="13">
    <source>
        <dbReference type="EMBL" id="RLJ70552.1"/>
    </source>
</evidence>
<keyword evidence="14" id="KW-1185">Reference proteome</keyword>
<protein>
    <recommendedName>
        <fullName evidence="11">1-deoxy-D-xylulose-5-phosphate synthase</fullName>
        <ecNumber evidence="11">2.2.1.7</ecNumber>
    </recommendedName>
    <alternativeName>
        <fullName evidence="11">1-deoxyxylulose-5-phosphate synthase</fullName>
        <shortName evidence="11">DXP synthase</shortName>
        <shortName evidence="11">DXPS</shortName>
    </alternativeName>
</protein>
<evidence type="ECO:0000259" key="12">
    <source>
        <dbReference type="SMART" id="SM00861"/>
    </source>
</evidence>
<dbReference type="CDD" id="cd02007">
    <property type="entry name" value="TPP_DXS"/>
    <property type="match status" value="1"/>
</dbReference>